<name>A0A914XG16_9BILA</name>
<reference evidence="3" key="1">
    <citation type="submission" date="2022-11" db="UniProtKB">
        <authorList>
            <consortium name="WormBaseParasite"/>
        </authorList>
    </citation>
    <scope>IDENTIFICATION</scope>
</reference>
<dbReference type="Proteomes" id="UP000887566">
    <property type="component" value="Unplaced"/>
</dbReference>
<dbReference type="PANTHER" id="PTHR35180:SF6">
    <property type="entry name" value="PROTEIN CBG21798"/>
    <property type="match status" value="1"/>
</dbReference>
<feature type="region of interest" description="Disordered" evidence="1">
    <location>
        <begin position="22"/>
        <end position="44"/>
    </location>
</feature>
<evidence type="ECO:0000313" key="2">
    <source>
        <dbReference type="Proteomes" id="UP000887566"/>
    </source>
</evidence>
<organism evidence="2 3">
    <name type="scientific">Plectus sambesii</name>
    <dbReference type="NCBI Taxonomy" id="2011161"/>
    <lineage>
        <taxon>Eukaryota</taxon>
        <taxon>Metazoa</taxon>
        <taxon>Ecdysozoa</taxon>
        <taxon>Nematoda</taxon>
        <taxon>Chromadorea</taxon>
        <taxon>Plectida</taxon>
        <taxon>Plectina</taxon>
        <taxon>Plectoidea</taxon>
        <taxon>Plectidae</taxon>
        <taxon>Plectus</taxon>
    </lineage>
</organism>
<sequence length="271" mass="30159">MPIIAEAYYHFSFKLQYRISPEDSEKSKDEDATSTIEPASEPYQESECQAAGGVCKYSDDCNSGITDAMLCPKQSKNIHCCLAPPETTTTGEPESVETGITLGIIGKTVEDLMDLRTFELHPSEGGCLWIGEAPFCSRDCPDDYDFIREHNGRCGNGWFADTCVPDSSFGKSCSTVLGSKFKKRFCCRSDSRDCTWSGRWVDTNNAIMDCKYDHTEDRCGRLTCSANHRNSTTSLIGGINCNQLEMLDYSGKATCGFIAWSDGNRWYKTNR</sequence>
<accession>A0A914XG16</accession>
<keyword evidence="2" id="KW-1185">Reference proteome</keyword>
<evidence type="ECO:0000313" key="3">
    <source>
        <dbReference type="WBParaSite" id="PSAMB.scaffold7554size7455.g30225.t1"/>
    </source>
</evidence>
<proteinExistence type="predicted"/>
<evidence type="ECO:0000256" key="1">
    <source>
        <dbReference type="SAM" id="MobiDB-lite"/>
    </source>
</evidence>
<dbReference type="AlphaFoldDB" id="A0A914XG16"/>
<dbReference type="WBParaSite" id="PSAMB.scaffold7554size7455.g30225.t1">
    <property type="protein sequence ID" value="PSAMB.scaffold7554size7455.g30225.t1"/>
    <property type="gene ID" value="PSAMB.scaffold7554size7455.g30225"/>
</dbReference>
<feature type="compositionally biased region" description="Basic and acidic residues" evidence="1">
    <location>
        <begin position="22"/>
        <end position="31"/>
    </location>
</feature>
<dbReference type="PANTHER" id="PTHR35180">
    <property type="entry name" value="PROTEIN CBG06219"/>
    <property type="match status" value="1"/>
</dbReference>
<protein>
    <submittedName>
        <fullName evidence="3">Uncharacterized protein</fullName>
    </submittedName>
</protein>